<dbReference type="GeneID" id="70178830"/>
<feature type="signal peptide" evidence="1">
    <location>
        <begin position="1"/>
        <end position="21"/>
    </location>
</feature>
<keyword evidence="1" id="KW-0732">Signal</keyword>
<evidence type="ECO:0000313" key="4">
    <source>
        <dbReference type="Proteomes" id="UP000756346"/>
    </source>
</evidence>
<protein>
    <submittedName>
        <fullName evidence="3">GPI anchored protein</fullName>
    </submittedName>
</protein>
<sequence length="533" mass="58890">MSRLTSLSFGLLLAAGSLVGAAPKPGPQPSKPPPTCRFALKTTQEQVLKATDDFIWDMLYWEGKFHQNSVAYNSLNGMTYDGTLLDWTTGEPTQLHTFSAASKEALAFMLYAQVIKGSKEAARFLSPDDLKAAPGIARSILSTKLQTYQNFNQTYPGFGGHLPWFTSDQQDIAPTYDWVNRVPGLDNGELLWAIYACIQALEKAPGSDKTSKELAAHWQLWLDYAAKTAPKVFYQGDGKVCAVVAIKDQSLPLDHPDQSYSCESPTSLLDDPYEGETLAYFLQLYTDLPAKEKDAIWTYKRSAGKLAKVEYSQGGVGPITVRKGFWFSSHEVWNQLELPYFDVDIVKRVFMNGERVRTCNSVVTNTPGLYASVNNSTDPATGEIQGYISPAGIPSISWQTDSYLDVVTPYGAFPVMMFDKAVGLAWWRNMVVAKKMQNKYGSTEGARIDGTGVSAIVTWDSKVLTVVSLLGGVTDLVRDKMKAENVYQDFLRITKTEYGRIFDGPLEGENVKLCLPKISIPDAELEDFTSCSA</sequence>
<evidence type="ECO:0000256" key="1">
    <source>
        <dbReference type="SAM" id="SignalP"/>
    </source>
</evidence>
<dbReference type="InterPro" id="IPR058773">
    <property type="entry name" value="SGL_GH162"/>
</dbReference>
<accession>A0A9P9BWX0</accession>
<feature type="chain" id="PRO_5040148716" evidence="1">
    <location>
        <begin position="22"/>
        <end position="533"/>
    </location>
</feature>
<evidence type="ECO:0000313" key="3">
    <source>
        <dbReference type="EMBL" id="KAH7041217.1"/>
    </source>
</evidence>
<organism evidence="3 4">
    <name type="scientific">Microdochium trichocladiopsis</name>
    <dbReference type="NCBI Taxonomy" id="1682393"/>
    <lineage>
        <taxon>Eukaryota</taxon>
        <taxon>Fungi</taxon>
        <taxon>Dikarya</taxon>
        <taxon>Ascomycota</taxon>
        <taxon>Pezizomycotina</taxon>
        <taxon>Sordariomycetes</taxon>
        <taxon>Xylariomycetidae</taxon>
        <taxon>Xylariales</taxon>
        <taxon>Microdochiaceae</taxon>
        <taxon>Microdochium</taxon>
    </lineage>
</organism>
<proteinExistence type="predicted"/>
<dbReference type="CDD" id="cd24165">
    <property type="entry name" value="TfSGL-like"/>
    <property type="match status" value="1"/>
</dbReference>
<gene>
    <name evidence="3" type="ORF">B0I36DRAFT_234202</name>
</gene>
<dbReference type="Proteomes" id="UP000756346">
    <property type="component" value="Unassembled WGS sequence"/>
</dbReference>
<keyword evidence="4" id="KW-1185">Reference proteome</keyword>
<evidence type="ECO:0000259" key="2">
    <source>
        <dbReference type="Pfam" id="PF26157"/>
    </source>
</evidence>
<feature type="domain" description="Endo-beta-1,2-glucanase SGL" evidence="2">
    <location>
        <begin position="78"/>
        <end position="532"/>
    </location>
</feature>
<dbReference type="RefSeq" id="XP_046019272.1">
    <property type="nucleotide sequence ID" value="XM_046149284.1"/>
</dbReference>
<dbReference type="Pfam" id="PF26157">
    <property type="entry name" value="SGL_GH162"/>
    <property type="match status" value="1"/>
</dbReference>
<name>A0A9P9BWX0_9PEZI</name>
<reference evidence="3" key="1">
    <citation type="journal article" date="2021" name="Nat. Commun.">
        <title>Genetic determinants of endophytism in the Arabidopsis root mycobiome.</title>
        <authorList>
            <person name="Mesny F."/>
            <person name="Miyauchi S."/>
            <person name="Thiergart T."/>
            <person name="Pickel B."/>
            <person name="Atanasova L."/>
            <person name="Karlsson M."/>
            <person name="Huettel B."/>
            <person name="Barry K.W."/>
            <person name="Haridas S."/>
            <person name="Chen C."/>
            <person name="Bauer D."/>
            <person name="Andreopoulos W."/>
            <person name="Pangilinan J."/>
            <person name="LaButti K."/>
            <person name="Riley R."/>
            <person name="Lipzen A."/>
            <person name="Clum A."/>
            <person name="Drula E."/>
            <person name="Henrissat B."/>
            <person name="Kohler A."/>
            <person name="Grigoriev I.V."/>
            <person name="Martin F.M."/>
            <person name="Hacquard S."/>
        </authorList>
    </citation>
    <scope>NUCLEOTIDE SEQUENCE</scope>
    <source>
        <strain evidence="3">MPI-CAGE-CH-0230</strain>
    </source>
</reference>
<dbReference type="AlphaFoldDB" id="A0A9P9BWX0"/>
<dbReference type="OrthoDB" id="9981847at2759"/>
<dbReference type="EMBL" id="JAGTJQ010000001">
    <property type="protein sequence ID" value="KAH7041217.1"/>
    <property type="molecule type" value="Genomic_DNA"/>
</dbReference>
<comment type="caution">
    <text evidence="3">The sequence shown here is derived from an EMBL/GenBank/DDBJ whole genome shotgun (WGS) entry which is preliminary data.</text>
</comment>